<keyword evidence="3" id="KW-0998">Cell outer membrane</keyword>
<feature type="domain" description="OmpA-like" evidence="6">
    <location>
        <begin position="145"/>
        <end position="260"/>
    </location>
</feature>
<dbReference type="GO" id="GO:0009279">
    <property type="term" value="C:cell outer membrane"/>
    <property type="evidence" value="ECO:0007669"/>
    <property type="project" value="UniProtKB-SubCell"/>
</dbReference>
<evidence type="ECO:0000313" key="8">
    <source>
        <dbReference type="Proteomes" id="UP000546162"/>
    </source>
</evidence>
<gene>
    <name evidence="7" type="ORF">BJY16_003761</name>
</gene>
<dbReference type="InterPro" id="IPR006664">
    <property type="entry name" value="OMP_bac"/>
</dbReference>
<protein>
    <submittedName>
        <fullName evidence="7">Outer membrane protein OmpA-like peptidoglycan-associated protein</fullName>
    </submittedName>
</protein>
<dbReference type="SUPFAM" id="SSF103088">
    <property type="entry name" value="OmpA-like"/>
    <property type="match status" value="1"/>
</dbReference>
<comment type="subcellular location">
    <subcellularLocation>
        <location evidence="1">Cell outer membrane</location>
    </subcellularLocation>
</comment>
<dbReference type="Pfam" id="PF00691">
    <property type="entry name" value="OmpA"/>
    <property type="match status" value="1"/>
</dbReference>
<evidence type="ECO:0000256" key="3">
    <source>
        <dbReference type="ARBA" id="ARBA00023237"/>
    </source>
</evidence>
<sequence length="260" mass="27232">MIAVVRPGPSRRPRLSGKARRRLAVLLPVAGLAALLAAQLGPNRHRIENDLERRCAQALTAAGQPAAEVTFTGRDGVVVVGSAADADRAQRIVAAVDGVRTVRAEVASTPPVRTEVEPTEPVGTPPAPTAGTPPTASAPTPSTADFRAQLSALPPLTFPTDGAELTAASRASLHRIAALLAANPSVRLRLEGHTDSRGSRRTNLRLSRQRAEAVRAVLLADGVAAHRLTVAAYGETRPLVPDDTPAHRARNRRVEPIATG</sequence>
<comment type="caution">
    <text evidence="7">The sequence shown here is derived from an EMBL/GenBank/DDBJ whole genome shotgun (WGS) entry which is preliminary data.</text>
</comment>
<name>A0A7W7GY70_9ACTN</name>
<evidence type="ECO:0000259" key="6">
    <source>
        <dbReference type="PROSITE" id="PS51123"/>
    </source>
</evidence>
<dbReference type="CDD" id="cd07185">
    <property type="entry name" value="OmpA_C-like"/>
    <property type="match status" value="1"/>
</dbReference>
<accession>A0A7W7GY70</accession>
<dbReference type="PANTHER" id="PTHR30329">
    <property type="entry name" value="STATOR ELEMENT OF FLAGELLAR MOTOR COMPLEX"/>
    <property type="match status" value="1"/>
</dbReference>
<dbReference type="PRINTS" id="PR01021">
    <property type="entry name" value="OMPADOMAIN"/>
</dbReference>
<evidence type="ECO:0000256" key="1">
    <source>
        <dbReference type="ARBA" id="ARBA00004442"/>
    </source>
</evidence>
<proteinExistence type="predicted"/>
<dbReference type="AlphaFoldDB" id="A0A7W7GY70"/>
<reference evidence="7 8" key="1">
    <citation type="submission" date="2020-08" db="EMBL/GenBank/DDBJ databases">
        <title>Sequencing the genomes of 1000 actinobacteria strains.</title>
        <authorList>
            <person name="Klenk H.-P."/>
        </authorList>
    </citation>
    <scope>NUCLEOTIDE SEQUENCE [LARGE SCALE GENOMIC DNA]</scope>
    <source>
        <strain evidence="7 8">DSM 45809</strain>
    </source>
</reference>
<evidence type="ECO:0000256" key="2">
    <source>
        <dbReference type="ARBA" id="ARBA00023136"/>
    </source>
</evidence>
<evidence type="ECO:0000256" key="5">
    <source>
        <dbReference type="SAM" id="MobiDB-lite"/>
    </source>
</evidence>
<dbReference type="InterPro" id="IPR036737">
    <property type="entry name" value="OmpA-like_sf"/>
</dbReference>
<dbReference type="PANTHER" id="PTHR30329:SF21">
    <property type="entry name" value="LIPOPROTEIN YIAD-RELATED"/>
    <property type="match status" value="1"/>
</dbReference>
<feature type="compositionally biased region" description="Low complexity" evidence="5">
    <location>
        <begin position="129"/>
        <end position="142"/>
    </location>
</feature>
<keyword evidence="2 4" id="KW-0472">Membrane</keyword>
<dbReference type="Gene3D" id="3.30.1330.60">
    <property type="entry name" value="OmpA-like domain"/>
    <property type="match status" value="1"/>
</dbReference>
<dbReference type="Proteomes" id="UP000546162">
    <property type="component" value="Unassembled WGS sequence"/>
</dbReference>
<dbReference type="InterPro" id="IPR006665">
    <property type="entry name" value="OmpA-like"/>
</dbReference>
<keyword evidence="8" id="KW-1185">Reference proteome</keyword>
<feature type="region of interest" description="Disordered" evidence="5">
    <location>
        <begin position="239"/>
        <end position="260"/>
    </location>
</feature>
<evidence type="ECO:0000256" key="4">
    <source>
        <dbReference type="PROSITE-ProRule" id="PRU00473"/>
    </source>
</evidence>
<dbReference type="PROSITE" id="PS51123">
    <property type="entry name" value="OMPA_2"/>
    <property type="match status" value="1"/>
</dbReference>
<evidence type="ECO:0000313" key="7">
    <source>
        <dbReference type="EMBL" id="MBB4740302.1"/>
    </source>
</evidence>
<dbReference type="EMBL" id="JACHNB010000001">
    <property type="protein sequence ID" value="MBB4740302.1"/>
    <property type="molecule type" value="Genomic_DNA"/>
</dbReference>
<feature type="region of interest" description="Disordered" evidence="5">
    <location>
        <begin position="110"/>
        <end position="142"/>
    </location>
</feature>
<organism evidence="7 8">
    <name type="scientific">Actinoplanes octamycinicus</name>
    <dbReference type="NCBI Taxonomy" id="135948"/>
    <lineage>
        <taxon>Bacteria</taxon>
        <taxon>Bacillati</taxon>
        <taxon>Actinomycetota</taxon>
        <taxon>Actinomycetes</taxon>
        <taxon>Micromonosporales</taxon>
        <taxon>Micromonosporaceae</taxon>
        <taxon>Actinoplanes</taxon>
    </lineage>
</organism>
<dbReference type="InterPro" id="IPR050330">
    <property type="entry name" value="Bact_OuterMem_StrucFunc"/>
</dbReference>
<dbReference type="RefSeq" id="WP_185040763.1">
    <property type="nucleotide sequence ID" value="NZ_BAABFG010000005.1"/>
</dbReference>